<reference evidence="3" key="1">
    <citation type="submission" date="2015-10" db="EMBL/GenBank/DDBJ databases">
        <authorList>
            <person name="Gilbert D.G."/>
        </authorList>
    </citation>
    <scope>NUCLEOTIDE SEQUENCE</scope>
    <source>
        <strain evidence="3">Phyl III-seqv23</strain>
    </source>
</reference>
<dbReference type="EMBL" id="LN899823">
    <property type="protein sequence ID" value="CUV22575.1"/>
    <property type="molecule type" value="Genomic_DNA"/>
</dbReference>
<dbReference type="EMBL" id="LN899825">
    <property type="protein sequence ID" value="CUV36017.1"/>
    <property type="molecule type" value="Genomic_DNA"/>
</dbReference>
<proteinExistence type="predicted"/>
<organism evidence="3">
    <name type="scientific">Ralstonia solanacearum</name>
    <name type="common">Pseudomonas solanacearum</name>
    <dbReference type="NCBI Taxonomy" id="305"/>
    <lineage>
        <taxon>Bacteria</taxon>
        <taxon>Pseudomonadati</taxon>
        <taxon>Pseudomonadota</taxon>
        <taxon>Betaproteobacteria</taxon>
        <taxon>Burkholderiales</taxon>
        <taxon>Burkholderiaceae</taxon>
        <taxon>Ralstonia</taxon>
        <taxon>Ralstonia solanacearum species complex</taxon>
    </lineage>
</organism>
<sequence>MQMNDEAWKTFFTACADILGTGASTAAQSNTWCSWTTFNRLREDAGYWQRGLPNHSDIYDAWIGDGGVWGQPFLYADLAHIIVPREFYWERISQEGFESGVRVQDIDNLSVELRTKRVDHRKTDLLLEIKLY</sequence>
<name>A0A0S4W805_RALSL</name>
<evidence type="ECO:0000313" key="4">
    <source>
        <dbReference type="EMBL" id="CUV59851.1"/>
    </source>
</evidence>
<evidence type="ECO:0000313" key="3">
    <source>
        <dbReference type="EMBL" id="CUV42357.1"/>
    </source>
</evidence>
<protein>
    <submittedName>
        <fullName evidence="3">Uncharacterized protein</fullName>
    </submittedName>
</protein>
<accession>A0A0S4W805</accession>
<dbReference type="EMBL" id="LN899822">
    <property type="protein sequence ID" value="CUV59851.1"/>
    <property type="molecule type" value="Genomic_DNA"/>
</dbReference>
<evidence type="ECO:0000313" key="2">
    <source>
        <dbReference type="EMBL" id="CUV36017.1"/>
    </source>
</evidence>
<dbReference type="AlphaFoldDB" id="A0A0S4W805"/>
<gene>
    <name evidence="4" type="ORF">RD1301_v1_610003</name>
    <name evidence="1" type="ORF">RUN1744_v1_210014</name>
    <name evidence="2" type="ORF">TD1301_v1_1800003</name>
    <name evidence="3" type="ORF">TF3108_v1_1170014</name>
</gene>
<evidence type="ECO:0000313" key="1">
    <source>
        <dbReference type="EMBL" id="CUV22575.1"/>
    </source>
</evidence>
<dbReference type="EMBL" id="LN899826">
    <property type="protein sequence ID" value="CUV42357.1"/>
    <property type="molecule type" value="Genomic_DNA"/>
</dbReference>